<evidence type="ECO:0000256" key="6">
    <source>
        <dbReference type="ARBA" id="ARBA00023033"/>
    </source>
</evidence>
<feature type="compositionally biased region" description="Low complexity" evidence="8">
    <location>
        <begin position="11"/>
        <end position="21"/>
    </location>
</feature>
<dbReference type="Gene3D" id="1.10.630.10">
    <property type="entry name" value="Cytochrome P450"/>
    <property type="match status" value="1"/>
</dbReference>
<dbReference type="PRINTS" id="PR00359">
    <property type="entry name" value="BP450"/>
</dbReference>
<sequence>MQSTPQPSDGPSSTAPSATPPRGTLPSIDLPLPPPGTMGPPAEYPRLRRECPVAWLQDADAPSWFVSRYDDVRAVIGDPRLVRPSVNGWSFMPEQDRPDGMELITMMEMEGPRHTALRRALSGAFSARSVRRRLPRIRRSAERLLDEFADGGAPGDLIAGYTEPFPLLVVCESVGIPYEDRDYYLPMADAALGALLTVEEARRVTPLLRDYVRSLIVQRRRAPADDILGDLVRRCDRGELDEESVLSFGLSMLVAGYRTTTMFLSDAVLALLADPDQYVRLRDDRGLLPGAVEEFLRYVPAMNGVVVLQATEDFELGGQTIRAGDAVLPALASANRDETVFDEPERLDVCRRPNPHIAFGRGPHNCIGAHLARAELTVGLETLLDRFPHLRLAEGHSPTWDDASPSKSPLTLPVSW</sequence>
<evidence type="ECO:0000256" key="3">
    <source>
        <dbReference type="ARBA" id="ARBA00022723"/>
    </source>
</evidence>
<evidence type="ECO:0000313" key="10">
    <source>
        <dbReference type="Proteomes" id="UP000011074"/>
    </source>
</evidence>
<gene>
    <name evidence="9" type="ORF">SRIM_038030</name>
</gene>
<reference evidence="9" key="3">
    <citation type="journal article" date="2021" name="bioRxiv">
        <title>Bilateral symmetry of linear streptomycete chromosomes.</title>
        <authorList>
            <person name="Algora-Gallardo L."/>
            <person name="Schniete J.K."/>
            <person name="Mark D.R."/>
            <person name="Hunter I.S."/>
            <person name="Herron P.R."/>
        </authorList>
    </citation>
    <scope>NUCLEOTIDE SEQUENCE</scope>
    <source>
        <strain evidence="9">ATCC 10970</strain>
    </source>
</reference>
<evidence type="ECO:0000256" key="1">
    <source>
        <dbReference type="ARBA" id="ARBA00010617"/>
    </source>
</evidence>
<dbReference type="PROSITE" id="PS00086">
    <property type="entry name" value="CYTOCHROME_P450"/>
    <property type="match status" value="1"/>
</dbReference>
<dbReference type="FunFam" id="1.10.630.10:FF:000018">
    <property type="entry name" value="Cytochrome P450 monooxygenase"/>
    <property type="match status" value="1"/>
</dbReference>
<reference evidence="9" key="1">
    <citation type="submission" date="2012-12" db="EMBL/GenBank/DDBJ databases">
        <authorList>
            <person name="Pethick F.E."/>
            <person name="MacFadyen A.C."/>
            <person name="Tang Z."/>
            <person name="Sangal V."/>
            <person name="Tze-Tze L."/>
            <person name="Chu J."/>
            <person name="Guo M."/>
            <person name="Kirby R."/>
            <person name="Hoskisson P.A."/>
            <person name="Herron P.R."/>
            <person name="Hunter I.S."/>
        </authorList>
    </citation>
    <scope>NUCLEOTIDE SEQUENCE</scope>
    <source>
        <strain evidence="9">ATCC 10970</strain>
    </source>
</reference>
<name>A0A8A1UX37_STRR1</name>
<keyword evidence="4 7" id="KW-0560">Oxidoreductase</keyword>
<dbReference type="InterPro" id="IPR001128">
    <property type="entry name" value="Cyt_P450"/>
</dbReference>
<dbReference type="InterPro" id="IPR002397">
    <property type="entry name" value="Cyt_P450_B"/>
</dbReference>
<comment type="similarity">
    <text evidence="1 7">Belongs to the cytochrome P450 family.</text>
</comment>
<feature type="compositionally biased region" description="Polar residues" evidence="8">
    <location>
        <begin position="1"/>
        <end position="10"/>
    </location>
</feature>
<feature type="region of interest" description="Disordered" evidence="8">
    <location>
        <begin position="1"/>
        <end position="44"/>
    </location>
</feature>
<evidence type="ECO:0000256" key="4">
    <source>
        <dbReference type="ARBA" id="ARBA00023002"/>
    </source>
</evidence>
<dbReference type="GO" id="GO:0004497">
    <property type="term" value="F:monooxygenase activity"/>
    <property type="evidence" value="ECO:0007669"/>
    <property type="project" value="UniProtKB-KW"/>
</dbReference>
<dbReference type="InterPro" id="IPR017972">
    <property type="entry name" value="Cyt_P450_CS"/>
</dbReference>
<dbReference type="GO" id="GO:0005506">
    <property type="term" value="F:iron ion binding"/>
    <property type="evidence" value="ECO:0007669"/>
    <property type="project" value="InterPro"/>
</dbReference>
<dbReference type="PANTHER" id="PTHR46696:SF1">
    <property type="entry name" value="CYTOCHROME P450 YJIB-RELATED"/>
    <property type="match status" value="1"/>
</dbReference>
<keyword evidence="6 7" id="KW-0503">Monooxygenase</keyword>
<dbReference type="GO" id="GO:0020037">
    <property type="term" value="F:heme binding"/>
    <property type="evidence" value="ECO:0007669"/>
    <property type="project" value="InterPro"/>
</dbReference>
<dbReference type="PANTHER" id="PTHR46696">
    <property type="entry name" value="P450, PUTATIVE (EUROFUNG)-RELATED"/>
    <property type="match status" value="1"/>
</dbReference>
<evidence type="ECO:0000313" key="9">
    <source>
        <dbReference type="EMBL" id="QST85153.1"/>
    </source>
</evidence>
<evidence type="ECO:0000256" key="5">
    <source>
        <dbReference type="ARBA" id="ARBA00023004"/>
    </source>
</evidence>
<keyword evidence="3 7" id="KW-0479">Metal-binding</keyword>
<dbReference type="SUPFAM" id="SSF48264">
    <property type="entry name" value="Cytochrome P450"/>
    <property type="match status" value="1"/>
</dbReference>
<keyword evidence="2 7" id="KW-0349">Heme</keyword>
<keyword evidence="5 7" id="KW-0408">Iron</keyword>
<dbReference type="Pfam" id="PF00067">
    <property type="entry name" value="p450"/>
    <property type="match status" value="1"/>
</dbReference>
<accession>A0A8A1UX37</accession>
<evidence type="ECO:0000256" key="8">
    <source>
        <dbReference type="SAM" id="MobiDB-lite"/>
    </source>
</evidence>
<dbReference type="Proteomes" id="UP000011074">
    <property type="component" value="Chromosome"/>
</dbReference>
<dbReference type="EMBL" id="CP048261">
    <property type="protein sequence ID" value="QST85153.1"/>
    <property type="molecule type" value="Genomic_DNA"/>
</dbReference>
<dbReference type="AlphaFoldDB" id="A0A8A1UX37"/>
<protein>
    <submittedName>
        <fullName evidence="9">Cytochrome P450</fullName>
    </submittedName>
</protein>
<reference evidence="9" key="2">
    <citation type="submission" date="2020-01" db="EMBL/GenBank/DDBJ databases">
        <authorList>
            <person name="Algora L."/>
            <person name="Schniete J.K."/>
            <person name="MacFadyen A."/>
            <person name="Hoskisson P.A."/>
            <person name="Hunter I.S."/>
            <person name="Herron P.R."/>
        </authorList>
    </citation>
    <scope>NUCLEOTIDE SEQUENCE</scope>
    <source>
        <strain evidence="9">ATCC 10970</strain>
    </source>
</reference>
<evidence type="ECO:0000256" key="7">
    <source>
        <dbReference type="RuleBase" id="RU000461"/>
    </source>
</evidence>
<organism evidence="9 10">
    <name type="scientific">Streptomyces rimosus subsp. rimosus (strain ATCC 10970 / DSM 40260 / JCM 4667 / NRRL 2234)</name>
    <dbReference type="NCBI Taxonomy" id="1265868"/>
    <lineage>
        <taxon>Bacteria</taxon>
        <taxon>Bacillati</taxon>
        <taxon>Actinomycetota</taxon>
        <taxon>Actinomycetes</taxon>
        <taxon>Kitasatosporales</taxon>
        <taxon>Streptomycetaceae</taxon>
        <taxon>Streptomyces</taxon>
    </lineage>
</organism>
<dbReference type="GO" id="GO:0016705">
    <property type="term" value="F:oxidoreductase activity, acting on paired donors, with incorporation or reduction of molecular oxygen"/>
    <property type="evidence" value="ECO:0007669"/>
    <property type="project" value="InterPro"/>
</dbReference>
<proteinExistence type="inferred from homology"/>
<dbReference type="InterPro" id="IPR036396">
    <property type="entry name" value="Cyt_P450_sf"/>
</dbReference>
<feature type="region of interest" description="Disordered" evidence="8">
    <location>
        <begin position="395"/>
        <end position="416"/>
    </location>
</feature>
<evidence type="ECO:0000256" key="2">
    <source>
        <dbReference type="ARBA" id="ARBA00022617"/>
    </source>
</evidence>
<dbReference type="PRINTS" id="PR00385">
    <property type="entry name" value="P450"/>
</dbReference>